<dbReference type="EMBL" id="AWXU01000041">
    <property type="protein sequence ID" value="KFN49081.1"/>
    <property type="molecule type" value="Genomic_DNA"/>
</dbReference>
<comment type="similarity">
    <text evidence="1">Belongs to the thioredoxin family. DsbA subfamily.</text>
</comment>
<feature type="signal peptide" evidence="7">
    <location>
        <begin position="1"/>
        <end position="24"/>
    </location>
</feature>
<keyword evidence="4" id="KW-1015">Disulfide bond</keyword>
<evidence type="ECO:0000313" key="10">
    <source>
        <dbReference type="Proteomes" id="UP000029391"/>
    </source>
</evidence>
<dbReference type="Gene3D" id="3.40.30.10">
    <property type="entry name" value="Glutaredoxin"/>
    <property type="match status" value="1"/>
</dbReference>
<organism evidence="9 10">
    <name type="scientific">Arenimonas composti TR7-09 = DSM 18010</name>
    <dbReference type="NCBI Taxonomy" id="1121013"/>
    <lineage>
        <taxon>Bacteria</taxon>
        <taxon>Pseudomonadati</taxon>
        <taxon>Pseudomonadota</taxon>
        <taxon>Gammaproteobacteria</taxon>
        <taxon>Lysobacterales</taxon>
        <taxon>Lysobacteraceae</taxon>
        <taxon>Arenimonas</taxon>
    </lineage>
</organism>
<evidence type="ECO:0000256" key="1">
    <source>
        <dbReference type="ARBA" id="ARBA00005791"/>
    </source>
</evidence>
<comment type="caution">
    <text evidence="9">The sequence shown here is derived from an EMBL/GenBank/DDBJ whole genome shotgun (WGS) entry which is preliminary data.</text>
</comment>
<dbReference type="OrthoDB" id="9784896at2"/>
<accession>A0A091BBG7</accession>
<name>A0A091BBG7_9GAMM</name>
<dbReference type="PANTHER" id="PTHR35891">
    <property type="entry name" value="THIOL:DISULFIDE INTERCHANGE PROTEIN DSBA"/>
    <property type="match status" value="1"/>
</dbReference>
<dbReference type="GO" id="GO:0016491">
    <property type="term" value="F:oxidoreductase activity"/>
    <property type="evidence" value="ECO:0007669"/>
    <property type="project" value="InterPro"/>
</dbReference>
<keyword evidence="10" id="KW-1185">Reference proteome</keyword>
<dbReference type="STRING" id="1121013.GCA_000426365_00866"/>
<sequence>MKRLLPLLLAVALAACAPDSPDTAAPAADAPAATPAPAETPAPATDEVVDEAPADETAPAEEAAPVEEAPAEETAAAPAPAAPAAEPTPPAPPVMDPARAPRPGIDYVVLPTPQPTFGSGGIEVAEVFAYTCIHCANLQPHVSSWKPTLASDVRFEYVPGVFGGPSDNLARMFFAAQSLGLLDKMHEATFNAFFIDRRFTTGSLEELAGFLATFGSDEATITATMNSFAVNAKLDRARQFALRTGVSSTPTFIINGKYSAHVNDRGPQGLFDTVEFLVAHERAGTTP</sequence>
<protein>
    <recommendedName>
        <fullName evidence="2">Thiol:disulfide interchange protein DsbA</fullName>
    </recommendedName>
</protein>
<proteinExistence type="inferred from homology"/>
<dbReference type="CDD" id="cd03019">
    <property type="entry name" value="DsbA_DsbA"/>
    <property type="match status" value="1"/>
</dbReference>
<keyword evidence="3 7" id="KW-0732">Signal</keyword>
<dbReference type="SUPFAM" id="SSF52833">
    <property type="entry name" value="Thioredoxin-like"/>
    <property type="match status" value="1"/>
</dbReference>
<dbReference type="Pfam" id="PF01323">
    <property type="entry name" value="DSBA"/>
    <property type="match status" value="1"/>
</dbReference>
<keyword evidence="5" id="KW-0676">Redox-active center</keyword>
<feature type="compositionally biased region" description="Low complexity" evidence="6">
    <location>
        <begin position="19"/>
        <end position="46"/>
    </location>
</feature>
<evidence type="ECO:0000256" key="5">
    <source>
        <dbReference type="ARBA" id="ARBA00023284"/>
    </source>
</evidence>
<dbReference type="RefSeq" id="WP_043797943.1">
    <property type="nucleotide sequence ID" value="NZ_AUFF01000002.1"/>
</dbReference>
<dbReference type="InterPro" id="IPR023205">
    <property type="entry name" value="DsbA/DsbL"/>
</dbReference>
<evidence type="ECO:0000256" key="2">
    <source>
        <dbReference type="ARBA" id="ARBA00013831"/>
    </source>
</evidence>
<dbReference type="InterPro" id="IPR001853">
    <property type="entry name" value="DSBA-like_thioredoxin_dom"/>
</dbReference>
<evidence type="ECO:0000256" key="4">
    <source>
        <dbReference type="ARBA" id="ARBA00023157"/>
    </source>
</evidence>
<feature type="compositionally biased region" description="Low complexity" evidence="6">
    <location>
        <begin position="55"/>
        <end position="85"/>
    </location>
</feature>
<reference evidence="9 10" key="1">
    <citation type="submission" date="2013-09" db="EMBL/GenBank/DDBJ databases">
        <title>Genome sequencing of Arenimonas composti.</title>
        <authorList>
            <person name="Chen F."/>
            <person name="Wang G."/>
        </authorList>
    </citation>
    <scope>NUCLEOTIDE SEQUENCE [LARGE SCALE GENOMIC DNA]</scope>
    <source>
        <strain evidence="9 10">TR7-09</strain>
    </source>
</reference>
<feature type="chain" id="PRO_5001871428" description="Thiol:disulfide interchange protein DsbA" evidence="7">
    <location>
        <begin position="25"/>
        <end position="287"/>
    </location>
</feature>
<evidence type="ECO:0000256" key="6">
    <source>
        <dbReference type="SAM" id="MobiDB-lite"/>
    </source>
</evidence>
<feature type="domain" description="DSBA-like thioredoxin" evidence="8">
    <location>
        <begin position="160"/>
        <end position="259"/>
    </location>
</feature>
<evidence type="ECO:0000313" key="9">
    <source>
        <dbReference type="EMBL" id="KFN49081.1"/>
    </source>
</evidence>
<dbReference type="AlphaFoldDB" id="A0A091BBG7"/>
<dbReference type="InterPro" id="IPR050824">
    <property type="entry name" value="Thiol_disulfide_DsbA"/>
</dbReference>
<evidence type="ECO:0000256" key="3">
    <source>
        <dbReference type="ARBA" id="ARBA00022729"/>
    </source>
</evidence>
<dbReference type="eggNOG" id="COG1651">
    <property type="taxonomic scope" value="Bacteria"/>
</dbReference>
<feature type="region of interest" description="Disordered" evidence="6">
    <location>
        <begin position="19"/>
        <end position="99"/>
    </location>
</feature>
<dbReference type="InterPro" id="IPR036249">
    <property type="entry name" value="Thioredoxin-like_sf"/>
</dbReference>
<feature type="compositionally biased region" description="Pro residues" evidence="6">
    <location>
        <begin position="86"/>
        <end position="95"/>
    </location>
</feature>
<evidence type="ECO:0000256" key="7">
    <source>
        <dbReference type="SAM" id="SignalP"/>
    </source>
</evidence>
<dbReference type="PANTHER" id="PTHR35891:SF2">
    <property type="entry name" value="THIOL:DISULFIDE INTERCHANGE PROTEIN DSBA"/>
    <property type="match status" value="1"/>
</dbReference>
<gene>
    <name evidence="9" type="ORF">P873_12370</name>
</gene>
<dbReference type="PROSITE" id="PS51257">
    <property type="entry name" value="PROKAR_LIPOPROTEIN"/>
    <property type="match status" value="1"/>
</dbReference>
<dbReference type="Proteomes" id="UP000029391">
    <property type="component" value="Unassembled WGS sequence"/>
</dbReference>
<evidence type="ECO:0000259" key="8">
    <source>
        <dbReference type="Pfam" id="PF01323"/>
    </source>
</evidence>